<keyword evidence="5" id="KW-0411">Iron-sulfur</keyword>
<dbReference type="Gene3D" id="3.10.20.30">
    <property type="match status" value="1"/>
</dbReference>
<reference evidence="7" key="1">
    <citation type="journal article" date="2020" name="mSystems">
        <title>Genome- and Community-Level Interaction Insights into Carbon Utilization and Element Cycling Functions of Hydrothermarchaeota in Hydrothermal Sediment.</title>
        <authorList>
            <person name="Zhou Z."/>
            <person name="Liu Y."/>
            <person name="Xu W."/>
            <person name="Pan J."/>
            <person name="Luo Z.H."/>
            <person name="Li M."/>
        </authorList>
    </citation>
    <scope>NUCLEOTIDE SEQUENCE [LARGE SCALE GENOMIC DNA]</scope>
    <source>
        <strain evidence="7">SpSt-132</strain>
    </source>
</reference>
<dbReference type="GO" id="GO:0016491">
    <property type="term" value="F:oxidoreductase activity"/>
    <property type="evidence" value="ECO:0007669"/>
    <property type="project" value="UniProtKB-KW"/>
</dbReference>
<dbReference type="InterPro" id="IPR001041">
    <property type="entry name" value="2Fe-2S_ferredoxin-type"/>
</dbReference>
<keyword evidence="1" id="KW-0001">2Fe-2S</keyword>
<dbReference type="InterPro" id="IPR002888">
    <property type="entry name" value="2Fe-2S-bd"/>
</dbReference>
<dbReference type="Pfam" id="PF01799">
    <property type="entry name" value="Fer2_2"/>
    <property type="match status" value="1"/>
</dbReference>
<organism evidence="7">
    <name type="scientific">Hydrogenobacter sp</name>
    <dbReference type="NCBI Taxonomy" id="2152829"/>
    <lineage>
        <taxon>Bacteria</taxon>
        <taxon>Pseudomonadati</taxon>
        <taxon>Aquificota</taxon>
        <taxon>Aquificia</taxon>
        <taxon>Aquificales</taxon>
        <taxon>Aquificaceae</taxon>
        <taxon>Hydrogenobacter</taxon>
    </lineage>
</organism>
<sequence>MVKNFELKINGKLYKVKAYEDEPLLWVIRERLRLTGTKFGCGMGLCGACTVLIDKRAQRSCLVPVSSAVGKEIITIDGIPSNHPLKRAWIELQVPQCGYCQPGQIMEAYALLLENPRPTRDQIVQRLSSHICRCGTYNRIIGAVEKAVKGGKT</sequence>
<evidence type="ECO:0000256" key="2">
    <source>
        <dbReference type="ARBA" id="ARBA00022723"/>
    </source>
</evidence>
<dbReference type="InterPro" id="IPR006058">
    <property type="entry name" value="2Fe2S_fd_BS"/>
</dbReference>
<dbReference type="GO" id="GO:0051537">
    <property type="term" value="F:2 iron, 2 sulfur cluster binding"/>
    <property type="evidence" value="ECO:0007669"/>
    <property type="project" value="UniProtKB-KW"/>
</dbReference>
<comment type="caution">
    <text evidence="7">The sequence shown here is derived from an EMBL/GenBank/DDBJ whole genome shotgun (WGS) entry which is preliminary data.</text>
</comment>
<dbReference type="InterPro" id="IPR051452">
    <property type="entry name" value="Diverse_Oxidoreductases"/>
</dbReference>
<keyword evidence="4" id="KW-0408">Iron</keyword>
<accession>A0A7C2Z415</accession>
<dbReference type="PROSITE" id="PS00197">
    <property type="entry name" value="2FE2S_FER_1"/>
    <property type="match status" value="1"/>
</dbReference>
<proteinExistence type="predicted"/>
<dbReference type="PANTHER" id="PTHR44379">
    <property type="entry name" value="OXIDOREDUCTASE WITH IRON-SULFUR SUBUNIT"/>
    <property type="match status" value="1"/>
</dbReference>
<evidence type="ECO:0000259" key="6">
    <source>
        <dbReference type="PROSITE" id="PS51085"/>
    </source>
</evidence>
<protein>
    <submittedName>
        <fullName evidence="7">(2Fe-2S)-binding protein</fullName>
    </submittedName>
</protein>
<dbReference type="SUPFAM" id="SSF54292">
    <property type="entry name" value="2Fe-2S ferredoxin-like"/>
    <property type="match status" value="1"/>
</dbReference>
<evidence type="ECO:0000256" key="4">
    <source>
        <dbReference type="ARBA" id="ARBA00023004"/>
    </source>
</evidence>
<feature type="domain" description="2Fe-2S ferredoxin-type" evidence="6">
    <location>
        <begin position="3"/>
        <end position="79"/>
    </location>
</feature>
<dbReference type="InterPro" id="IPR012675">
    <property type="entry name" value="Beta-grasp_dom_sf"/>
</dbReference>
<dbReference type="InterPro" id="IPR036884">
    <property type="entry name" value="2Fe-2S-bd_dom_sf"/>
</dbReference>
<dbReference type="InterPro" id="IPR036010">
    <property type="entry name" value="2Fe-2S_ferredoxin-like_sf"/>
</dbReference>
<evidence type="ECO:0000313" key="7">
    <source>
        <dbReference type="EMBL" id="HEW46523.1"/>
    </source>
</evidence>
<dbReference type="Gene3D" id="1.10.150.120">
    <property type="entry name" value="[2Fe-2S]-binding domain"/>
    <property type="match status" value="1"/>
</dbReference>
<evidence type="ECO:0000256" key="1">
    <source>
        <dbReference type="ARBA" id="ARBA00022714"/>
    </source>
</evidence>
<name>A0A7C2Z415_9AQUI</name>
<evidence type="ECO:0000256" key="5">
    <source>
        <dbReference type="ARBA" id="ARBA00023014"/>
    </source>
</evidence>
<dbReference type="PROSITE" id="PS51085">
    <property type="entry name" value="2FE2S_FER_2"/>
    <property type="match status" value="1"/>
</dbReference>
<dbReference type="AlphaFoldDB" id="A0A7C2Z415"/>
<dbReference type="Pfam" id="PF00111">
    <property type="entry name" value="Fer2"/>
    <property type="match status" value="1"/>
</dbReference>
<gene>
    <name evidence="7" type="ORF">ENO47_07670</name>
</gene>
<dbReference type="GO" id="GO:0046872">
    <property type="term" value="F:metal ion binding"/>
    <property type="evidence" value="ECO:0007669"/>
    <property type="project" value="UniProtKB-KW"/>
</dbReference>
<dbReference type="SUPFAM" id="SSF47741">
    <property type="entry name" value="CO dehydrogenase ISP C-domain like"/>
    <property type="match status" value="1"/>
</dbReference>
<dbReference type="PANTHER" id="PTHR44379:SF2">
    <property type="entry name" value="BLR6218 PROTEIN"/>
    <property type="match status" value="1"/>
</dbReference>
<dbReference type="EMBL" id="DSFP01000067">
    <property type="protein sequence ID" value="HEW46523.1"/>
    <property type="molecule type" value="Genomic_DNA"/>
</dbReference>
<dbReference type="CDD" id="cd00207">
    <property type="entry name" value="fer2"/>
    <property type="match status" value="1"/>
</dbReference>
<evidence type="ECO:0000256" key="3">
    <source>
        <dbReference type="ARBA" id="ARBA00023002"/>
    </source>
</evidence>
<keyword evidence="3" id="KW-0560">Oxidoreductase</keyword>
<keyword evidence="2" id="KW-0479">Metal-binding</keyword>